<organism evidence="17 18">
    <name type="scientific">Allofournierella massiliensis</name>
    <dbReference type="NCBI Taxonomy" id="1650663"/>
    <lineage>
        <taxon>Bacteria</taxon>
        <taxon>Bacillati</taxon>
        <taxon>Bacillota</taxon>
        <taxon>Clostridia</taxon>
        <taxon>Eubacteriales</taxon>
        <taxon>Oscillospiraceae</taxon>
        <taxon>Allofournierella</taxon>
    </lineage>
</organism>
<keyword evidence="4" id="KW-1003">Cell membrane</keyword>
<dbReference type="InterPro" id="IPR003439">
    <property type="entry name" value="ABC_transporter-like_ATP-bd"/>
</dbReference>
<comment type="subcellular location">
    <subcellularLocation>
        <location evidence="1">Cell membrane</location>
        <topology evidence="1">Peripheral membrane protein</topology>
    </subcellularLocation>
</comment>
<reference evidence="17 18" key="2">
    <citation type="submission" date="2023-06" db="EMBL/GenBank/DDBJ databases">
        <title>Identification and characterization of horizontal gene transfer across gut microbiota members of farm animals based on homology search.</title>
        <authorList>
            <person name="Schwarzerova J."/>
            <person name="Nykrynova M."/>
            <person name="Jureckova K."/>
            <person name="Cejkova D."/>
            <person name="Rychlik I."/>
        </authorList>
    </citation>
    <scope>NUCLEOTIDE SEQUENCE [LARGE SCALE GENOMIC DNA]</scope>
    <source>
        <strain evidence="17 18">ET340</strain>
    </source>
</reference>
<feature type="domain" description="ABC transporter" evidence="16">
    <location>
        <begin position="11"/>
        <end position="249"/>
    </location>
</feature>
<dbReference type="Proteomes" id="UP001529380">
    <property type="component" value="Unassembled WGS sequence"/>
</dbReference>
<dbReference type="SUPFAM" id="SSF52540">
    <property type="entry name" value="P-loop containing nucleoside triphosphate hydrolases"/>
    <property type="match status" value="1"/>
</dbReference>
<protein>
    <recommendedName>
        <fullName evidence="14">Nickel import system ATP-binding protein NikD</fullName>
        <ecNumber evidence="13">7.2.2.11</ecNumber>
    </recommendedName>
</protein>
<evidence type="ECO:0000313" key="18">
    <source>
        <dbReference type="Proteomes" id="UP001529380"/>
    </source>
</evidence>
<dbReference type="InterPro" id="IPR003593">
    <property type="entry name" value="AAA+_ATPase"/>
</dbReference>
<evidence type="ECO:0000256" key="6">
    <source>
        <dbReference type="ARBA" id="ARBA00022741"/>
    </source>
</evidence>
<dbReference type="RefSeq" id="WP_289600167.1">
    <property type="nucleotide sequence ID" value="NZ_JAUDCL010000018.1"/>
</dbReference>
<evidence type="ECO:0000256" key="2">
    <source>
        <dbReference type="ARBA" id="ARBA00005417"/>
    </source>
</evidence>
<reference evidence="18" key="1">
    <citation type="submission" date="2023-06" db="EMBL/GenBank/DDBJ databases">
        <title>Identification and characterization of horizontal gene transfer across gut microbiota members of farm animals based on homology search.</title>
        <authorList>
            <person name="Zeman M."/>
            <person name="Kubasova T."/>
            <person name="Jahodarova E."/>
            <person name="Nykrynova M."/>
            <person name="Rychlik I."/>
        </authorList>
    </citation>
    <scope>NUCLEOTIDE SEQUENCE [LARGE SCALE GENOMIC DNA]</scope>
    <source>
        <strain evidence="18">ET340</strain>
    </source>
</reference>
<comment type="similarity">
    <text evidence="2">Belongs to the ABC transporter superfamily.</text>
</comment>
<keyword evidence="7 17" id="KW-0067">ATP-binding</keyword>
<evidence type="ECO:0000256" key="7">
    <source>
        <dbReference type="ARBA" id="ARBA00022840"/>
    </source>
</evidence>
<evidence type="ECO:0000256" key="10">
    <source>
        <dbReference type="ARBA" id="ARBA00023112"/>
    </source>
</evidence>
<dbReference type="InterPro" id="IPR050388">
    <property type="entry name" value="ABC_Ni/Peptide_Import"/>
</dbReference>
<keyword evidence="8" id="KW-1278">Translocase</keyword>
<keyword evidence="5" id="KW-0533">Nickel</keyword>
<keyword evidence="11" id="KW-0472">Membrane</keyword>
<keyword evidence="6" id="KW-0547">Nucleotide-binding</keyword>
<comment type="subunit">
    <text evidence="12">The complex is composed of two ATP-binding proteins (NikD and NikE), two transmembrane proteins (NikB and NikC) and a solute-binding protein (NikA).</text>
</comment>
<evidence type="ECO:0000256" key="5">
    <source>
        <dbReference type="ARBA" id="ARBA00022596"/>
    </source>
</evidence>
<evidence type="ECO:0000256" key="14">
    <source>
        <dbReference type="ARBA" id="ARBA00044143"/>
    </source>
</evidence>
<dbReference type="PROSITE" id="PS50893">
    <property type="entry name" value="ABC_TRANSPORTER_2"/>
    <property type="match status" value="1"/>
</dbReference>
<evidence type="ECO:0000256" key="13">
    <source>
        <dbReference type="ARBA" id="ARBA00039098"/>
    </source>
</evidence>
<evidence type="ECO:0000259" key="16">
    <source>
        <dbReference type="PROSITE" id="PS50893"/>
    </source>
</evidence>
<evidence type="ECO:0000256" key="4">
    <source>
        <dbReference type="ARBA" id="ARBA00022475"/>
    </source>
</evidence>
<dbReference type="EC" id="7.2.2.11" evidence="13"/>
<evidence type="ECO:0000256" key="11">
    <source>
        <dbReference type="ARBA" id="ARBA00023136"/>
    </source>
</evidence>
<dbReference type="SMART" id="SM00382">
    <property type="entry name" value="AAA"/>
    <property type="match status" value="1"/>
</dbReference>
<reference evidence="17 18" key="3">
    <citation type="submission" date="2023-06" db="EMBL/GenBank/DDBJ databases">
        <authorList>
            <person name="Zeman M."/>
            <person name="Kubasova T."/>
            <person name="Jahodarova E."/>
            <person name="Nykrynova M."/>
            <person name="Rychlik I."/>
        </authorList>
    </citation>
    <scope>NUCLEOTIDE SEQUENCE [LARGE SCALE GENOMIC DNA]</scope>
    <source>
        <strain evidence="17 18">ET340</strain>
    </source>
</reference>
<evidence type="ECO:0000256" key="12">
    <source>
        <dbReference type="ARBA" id="ARBA00038669"/>
    </source>
</evidence>
<comment type="caution">
    <text evidence="17">The sequence shown here is derived from an EMBL/GenBank/DDBJ whole genome shotgun (WGS) entry which is preliminary data.</text>
</comment>
<evidence type="ECO:0000256" key="9">
    <source>
        <dbReference type="ARBA" id="ARBA00023065"/>
    </source>
</evidence>
<comment type="catalytic activity">
    <reaction evidence="15">
        <text>Ni(2+)(out) + ATP + H2O = Ni(2+)(in) + ADP + phosphate + H(+)</text>
        <dbReference type="Rhea" id="RHEA:15557"/>
        <dbReference type="ChEBI" id="CHEBI:15377"/>
        <dbReference type="ChEBI" id="CHEBI:15378"/>
        <dbReference type="ChEBI" id="CHEBI:30616"/>
        <dbReference type="ChEBI" id="CHEBI:43474"/>
        <dbReference type="ChEBI" id="CHEBI:49786"/>
        <dbReference type="ChEBI" id="CHEBI:456216"/>
        <dbReference type="EC" id="7.2.2.11"/>
    </reaction>
    <physiologicalReaction direction="left-to-right" evidence="15">
        <dbReference type="Rhea" id="RHEA:15558"/>
    </physiologicalReaction>
</comment>
<dbReference type="InterPro" id="IPR027417">
    <property type="entry name" value="P-loop_NTPase"/>
</dbReference>
<dbReference type="PANTHER" id="PTHR43297:SF13">
    <property type="entry name" value="NICKEL ABC TRANSPORTER, ATP-BINDING PROTEIN"/>
    <property type="match status" value="1"/>
</dbReference>
<keyword evidence="10" id="KW-0921">Nickel transport</keyword>
<accession>A0ABT7US14</accession>
<dbReference type="Pfam" id="PF08352">
    <property type="entry name" value="oligo_HPY"/>
    <property type="match status" value="1"/>
</dbReference>
<dbReference type="InterPro" id="IPR013563">
    <property type="entry name" value="Oligopep_ABC_C"/>
</dbReference>
<gene>
    <name evidence="17" type="ORF">QUW08_10270</name>
</gene>
<keyword evidence="18" id="KW-1185">Reference proteome</keyword>
<sequence>MESKKQNAPLLQVQGLTVSFSRYAQGFRRVTLPGVRDLSFSLDEGELVAVVGASGSGKSLLAHRLLGILPHNAQVGGQVLYRGQPLDDRLAGKLRGYEIVLVPQNVSYLDPLMQVGEQVKGEKGDAQKASAALRRYGLGPEVEKMYPFQLSGGMVRRVLIATAVQHTPSLVVADEPTPGLHPEAARRVLGHFKELAQAGAGVLLITHDLEAALEVADRVIVLYAGAAVEEAPAASFAAKELLQHPYTQALWQASPNHGFVPLPGTQPVGQLPAGCAFAPRCPKAGPECHEGAVAYEKRGAGYVRCLHPEGEQL</sequence>
<dbReference type="Gene3D" id="3.40.50.300">
    <property type="entry name" value="P-loop containing nucleotide triphosphate hydrolases"/>
    <property type="match status" value="1"/>
</dbReference>
<evidence type="ECO:0000313" key="17">
    <source>
        <dbReference type="EMBL" id="MDM8201667.1"/>
    </source>
</evidence>
<name>A0ABT7US14_9FIRM</name>
<proteinExistence type="inferred from homology"/>
<dbReference type="NCBIfam" id="TIGR01727">
    <property type="entry name" value="oligo_HPY"/>
    <property type="match status" value="1"/>
</dbReference>
<dbReference type="GO" id="GO:0005524">
    <property type="term" value="F:ATP binding"/>
    <property type="evidence" value="ECO:0007669"/>
    <property type="project" value="UniProtKB-KW"/>
</dbReference>
<dbReference type="Pfam" id="PF00005">
    <property type="entry name" value="ABC_tran"/>
    <property type="match status" value="1"/>
</dbReference>
<evidence type="ECO:0000256" key="3">
    <source>
        <dbReference type="ARBA" id="ARBA00022448"/>
    </source>
</evidence>
<evidence type="ECO:0000256" key="8">
    <source>
        <dbReference type="ARBA" id="ARBA00022967"/>
    </source>
</evidence>
<dbReference type="PANTHER" id="PTHR43297">
    <property type="entry name" value="OLIGOPEPTIDE TRANSPORT ATP-BINDING PROTEIN APPD"/>
    <property type="match status" value="1"/>
</dbReference>
<evidence type="ECO:0000256" key="15">
    <source>
        <dbReference type="ARBA" id="ARBA00048610"/>
    </source>
</evidence>
<dbReference type="EMBL" id="JAUDCL010000018">
    <property type="protein sequence ID" value="MDM8201667.1"/>
    <property type="molecule type" value="Genomic_DNA"/>
</dbReference>
<evidence type="ECO:0000256" key="1">
    <source>
        <dbReference type="ARBA" id="ARBA00004202"/>
    </source>
</evidence>
<keyword evidence="3" id="KW-0813">Transport</keyword>
<keyword evidence="9" id="KW-0406">Ion transport</keyword>